<evidence type="ECO:0000313" key="2">
    <source>
        <dbReference type="EMBL" id="BAC09115.1"/>
    </source>
</evidence>
<dbReference type="STRING" id="197221.gene:10748165"/>
<dbReference type="AlphaFoldDB" id="Q8DIL9"/>
<dbReference type="InterPro" id="IPR009717">
    <property type="entry name" value="Mo-dep_Nase_C"/>
</dbReference>
<organism evidence="2 3">
    <name type="scientific">Thermosynechococcus vestitus (strain NIES-2133 / IAM M-273 / BP-1)</name>
    <dbReference type="NCBI Taxonomy" id="197221"/>
    <lineage>
        <taxon>Bacteria</taxon>
        <taxon>Bacillati</taxon>
        <taxon>Cyanobacteriota</taxon>
        <taxon>Cyanophyceae</taxon>
        <taxon>Acaryochloridales</taxon>
        <taxon>Thermosynechococcaceae</taxon>
        <taxon>Thermosynechococcus</taxon>
    </lineage>
</organism>
<gene>
    <name evidence="2" type="ordered locus">tlr1563</name>
</gene>
<dbReference type="CDD" id="cd07177">
    <property type="entry name" value="terB_like"/>
    <property type="match status" value="1"/>
</dbReference>
<dbReference type="KEGG" id="tel:tlr1563"/>
<protein>
    <submittedName>
        <fullName evidence="2">Tlr1563 protein</fullName>
    </submittedName>
</protein>
<keyword evidence="3" id="KW-1185">Reference proteome</keyword>
<dbReference type="EnsemblBacteria" id="BAC09115">
    <property type="protein sequence ID" value="BAC09115"/>
    <property type="gene ID" value="BAC09115"/>
</dbReference>
<dbReference type="EMBL" id="BA000039">
    <property type="protein sequence ID" value="BAC09115.1"/>
    <property type="molecule type" value="Genomic_DNA"/>
</dbReference>
<evidence type="ECO:0000259" key="1">
    <source>
        <dbReference type="Pfam" id="PF06967"/>
    </source>
</evidence>
<dbReference type="Gene3D" id="1.10.3680.10">
    <property type="entry name" value="TerB-like"/>
    <property type="match status" value="1"/>
</dbReference>
<dbReference type="SUPFAM" id="SSF158682">
    <property type="entry name" value="TerB-like"/>
    <property type="match status" value="1"/>
</dbReference>
<reference evidence="2 3" key="1">
    <citation type="journal article" date="2002" name="DNA Res.">
        <title>Complete genome structure of the thermophilic cyanobacterium Thermosynechococcus elongatus BP-1.</title>
        <authorList>
            <person name="Nakamura Y."/>
            <person name="Kaneko T."/>
            <person name="Sato S."/>
            <person name="Ikeuchi M."/>
            <person name="Katoh H."/>
            <person name="Sasamoto S."/>
            <person name="Watanabe A."/>
            <person name="Iriguchi M."/>
            <person name="Kawashima K."/>
            <person name="Kimura T."/>
            <person name="Kishida Y."/>
            <person name="Kiyokawa C."/>
            <person name="Kohara M."/>
            <person name="Matsumoto M."/>
            <person name="Matsuno A."/>
            <person name="Nakazaki N."/>
            <person name="Shimpo S."/>
            <person name="Sugimoto M."/>
            <person name="Takeuchi C."/>
            <person name="Yamada M."/>
            <person name="Tabata S."/>
        </authorList>
    </citation>
    <scope>NUCLEOTIDE SEQUENCE [LARGE SCALE GENOMIC DNA]</scope>
    <source>
        <strain evidence="3">IAM M-273 / NIES-2133 / BP-1</strain>
    </source>
</reference>
<dbReference type="InterPro" id="IPR029024">
    <property type="entry name" value="TerB-like"/>
</dbReference>
<name>Q8DIL9_THEVB</name>
<sequence>MSSTFGAISMATTAASTLELTPEQTAIWIKGLLSVACADGHFDPEEKQLIASLIQEEIAPEIDTDHFAPVTDEELVAAFGGDRALAENFVRTAVMVALANGIYSQSEDAELQRFCSALGLEIDALESLKHTLDGQHGSNEQTLRLLDPVRHWLDGLEIKDAKVARFLCRLIPPQCPFERDIILFGRKIVHIPPLCKLNPLYDQLVGLRFRALTYLADECGEDITPYC</sequence>
<dbReference type="Pfam" id="PF06967">
    <property type="entry name" value="Mo-nitro_C"/>
    <property type="match status" value="1"/>
</dbReference>
<dbReference type="PATRIC" id="fig|197221.4.peg.1639"/>
<accession>Q8DIL9</accession>
<evidence type="ECO:0000313" key="3">
    <source>
        <dbReference type="Proteomes" id="UP000000440"/>
    </source>
</evidence>
<dbReference type="eggNOG" id="COG3793">
    <property type="taxonomic scope" value="Bacteria"/>
</dbReference>
<feature type="domain" description="Mo-dependent nitrogenase C-terminal" evidence="1">
    <location>
        <begin position="145"/>
        <end position="227"/>
    </location>
</feature>
<proteinExistence type="predicted"/>
<dbReference type="Proteomes" id="UP000000440">
    <property type="component" value="Chromosome"/>
</dbReference>